<dbReference type="SUPFAM" id="SSF52540">
    <property type="entry name" value="P-loop containing nucleoside triphosphate hydrolases"/>
    <property type="match status" value="1"/>
</dbReference>
<reference evidence="3" key="1">
    <citation type="journal article" date="2014" name="Front. Microbiol.">
        <title>High frequency of phylogenetically diverse reductive dehalogenase-homologous genes in deep subseafloor sedimentary metagenomes.</title>
        <authorList>
            <person name="Kawai M."/>
            <person name="Futagami T."/>
            <person name="Toyoda A."/>
            <person name="Takaki Y."/>
            <person name="Nishi S."/>
            <person name="Hori S."/>
            <person name="Arai W."/>
            <person name="Tsubouchi T."/>
            <person name="Morono Y."/>
            <person name="Uchiyama I."/>
            <person name="Ito T."/>
            <person name="Fujiyama A."/>
            <person name="Inagaki F."/>
            <person name="Takami H."/>
        </authorList>
    </citation>
    <scope>NUCLEOTIDE SEQUENCE</scope>
    <source>
        <strain evidence="3">Expedition CK06-06</strain>
    </source>
</reference>
<dbReference type="AlphaFoldDB" id="X1GE94"/>
<keyword evidence="2" id="KW-0067">ATP-binding</keyword>
<protein>
    <recommendedName>
        <fullName evidence="4">ABC transporter domain-containing protein</fullName>
    </recommendedName>
</protein>
<feature type="non-terminal residue" evidence="3">
    <location>
        <position position="1"/>
    </location>
</feature>
<sequence>PPFFKKGIMQQEEISRYSKKLMEQFDIKATDSKQIIKFLSGGNQQKVIVSREVSQDPTVIIAAQPTRGLDIGAIEYNKKISRNFGQ</sequence>
<dbReference type="Gene3D" id="3.40.50.300">
    <property type="entry name" value="P-loop containing nucleotide triphosphate hydrolases"/>
    <property type="match status" value="1"/>
</dbReference>
<dbReference type="PANTHER" id="PTHR43790">
    <property type="entry name" value="CARBOHYDRATE TRANSPORT ATP-BINDING PROTEIN MG119-RELATED"/>
    <property type="match status" value="1"/>
</dbReference>
<evidence type="ECO:0000313" key="3">
    <source>
        <dbReference type="EMBL" id="GAH31363.1"/>
    </source>
</evidence>
<name>X1GE94_9ZZZZ</name>
<evidence type="ECO:0008006" key="4">
    <source>
        <dbReference type="Google" id="ProtNLM"/>
    </source>
</evidence>
<evidence type="ECO:0000256" key="1">
    <source>
        <dbReference type="ARBA" id="ARBA00022741"/>
    </source>
</evidence>
<dbReference type="GO" id="GO:0005524">
    <property type="term" value="F:ATP binding"/>
    <property type="evidence" value="ECO:0007669"/>
    <property type="project" value="UniProtKB-KW"/>
</dbReference>
<organism evidence="3">
    <name type="scientific">marine sediment metagenome</name>
    <dbReference type="NCBI Taxonomy" id="412755"/>
    <lineage>
        <taxon>unclassified sequences</taxon>
        <taxon>metagenomes</taxon>
        <taxon>ecological metagenomes</taxon>
    </lineage>
</organism>
<dbReference type="PANTHER" id="PTHR43790:SF4">
    <property type="entry name" value="GUANOSINE IMPORT ATP-BINDING PROTEIN NUPO"/>
    <property type="match status" value="1"/>
</dbReference>
<comment type="caution">
    <text evidence="3">The sequence shown here is derived from an EMBL/GenBank/DDBJ whole genome shotgun (WGS) entry which is preliminary data.</text>
</comment>
<proteinExistence type="predicted"/>
<accession>X1GE94</accession>
<keyword evidence="1" id="KW-0547">Nucleotide-binding</keyword>
<gene>
    <name evidence="3" type="ORF">S03H2_25065</name>
</gene>
<dbReference type="InterPro" id="IPR027417">
    <property type="entry name" value="P-loop_NTPase"/>
</dbReference>
<evidence type="ECO:0000256" key="2">
    <source>
        <dbReference type="ARBA" id="ARBA00022840"/>
    </source>
</evidence>
<dbReference type="EMBL" id="BARU01014084">
    <property type="protein sequence ID" value="GAH31363.1"/>
    <property type="molecule type" value="Genomic_DNA"/>
</dbReference>
<dbReference type="InterPro" id="IPR050107">
    <property type="entry name" value="ABC_carbohydrate_import_ATPase"/>
</dbReference>